<name>A0A4R7CXK4_9SPHI</name>
<dbReference type="EMBL" id="SNZV01000005">
    <property type="protein sequence ID" value="TDS13273.1"/>
    <property type="molecule type" value="Genomic_DNA"/>
</dbReference>
<reference evidence="3 4" key="1">
    <citation type="submission" date="2019-03" db="EMBL/GenBank/DDBJ databases">
        <title>Genomic Encyclopedia of Type Strains, Phase III (KMG-III): the genomes of soil and plant-associated and newly described type strains.</title>
        <authorList>
            <person name="Whitman W."/>
        </authorList>
    </citation>
    <scope>NUCLEOTIDE SEQUENCE [LARGE SCALE GENOMIC DNA]</scope>
    <source>
        <strain evidence="3 4">CGMCC 1.12801</strain>
    </source>
</reference>
<dbReference type="OrthoDB" id="711574at2"/>
<organism evidence="3 4">
    <name type="scientific">Sphingobacterium paludis</name>
    <dbReference type="NCBI Taxonomy" id="1476465"/>
    <lineage>
        <taxon>Bacteria</taxon>
        <taxon>Pseudomonadati</taxon>
        <taxon>Bacteroidota</taxon>
        <taxon>Sphingobacteriia</taxon>
        <taxon>Sphingobacteriales</taxon>
        <taxon>Sphingobacteriaceae</taxon>
        <taxon>Sphingobacterium</taxon>
    </lineage>
</organism>
<dbReference type="RefSeq" id="WP_133640742.1">
    <property type="nucleotide sequence ID" value="NZ_SNZV01000005.1"/>
</dbReference>
<feature type="chain" id="PRO_5020550313" description="Secreted protein" evidence="2">
    <location>
        <begin position="21"/>
        <end position="95"/>
    </location>
</feature>
<evidence type="ECO:0000313" key="3">
    <source>
        <dbReference type="EMBL" id="TDS13273.1"/>
    </source>
</evidence>
<sequence>MNRKTIYHLTAAASMLFALAACGGAGEHRDAVGEDVQVTDTTAISNNGVPMDNLHRERTADTLKTEKTETTGVPMSNIDRTEKNDTVGQPKMSTE</sequence>
<evidence type="ECO:0000256" key="1">
    <source>
        <dbReference type="SAM" id="MobiDB-lite"/>
    </source>
</evidence>
<comment type="caution">
    <text evidence="3">The sequence shown here is derived from an EMBL/GenBank/DDBJ whole genome shotgun (WGS) entry which is preliminary data.</text>
</comment>
<feature type="signal peptide" evidence="2">
    <location>
        <begin position="1"/>
        <end position="20"/>
    </location>
</feature>
<keyword evidence="2" id="KW-0732">Signal</keyword>
<feature type="region of interest" description="Disordered" evidence="1">
    <location>
        <begin position="64"/>
        <end position="95"/>
    </location>
</feature>
<dbReference type="AlphaFoldDB" id="A0A4R7CXK4"/>
<protein>
    <recommendedName>
        <fullName evidence="5">Secreted protein</fullName>
    </recommendedName>
</protein>
<evidence type="ECO:0008006" key="5">
    <source>
        <dbReference type="Google" id="ProtNLM"/>
    </source>
</evidence>
<dbReference type="PROSITE" id="PS51257">
    <property type="entry name" value="PROKAR_LIPOPROTEIN"/>
    <property type="match status" value="1"/>
</dbReference>
<proteinExistence type="predicted"/>
<evidence type="ECO:0000256" key="2">
    <source>
        <dbReference type="SAM" id="SignalP"/>
    </source>
</evidence>
<dbReference type="Proteomes" id="UP000294752">
    <property type="component" value="Unassembled WGS sequence"/>
</dbReference>
<accession>A0A4R7CXK4</accession>
<keyword evidence="4" id="KW-1185">Reference proteome</keyword>
<evidence type="ECO:0000313" key="4">
    <source>
        <dbReference type="Proteomes" id="UP000294752"/>
    </source>
</evidence>
<gene>
    <name evidence="3" type="ORF">B0I21_105409</name>
</gene>